<reference evidence="11 12" key="1">
    <citation type="journal article" date="2014" name="Nat. Genet.">
        <title>Whole-genome sequence of a flatfish provides insights into ZW sex chromosome evolution and adaptation to a benthic lifestyle.</title>
        <authorList>
            <person name="Chen S."/>
            <person name="Zhang G."/>
            <person name="Shao C."/>
            <person name="Huang Q."/>
            <person name="Liu G."/>
            <person name="Zhang P."/>
            <person name="Song W."/>
            <person name="An N."/>
            <person name="Chalopin D."/>
            <person name="Volff J.N."/>
            <person name="Hong Y."/>
            <person name="Li Q."/>
            <person name="Sha Z."/>
            <person name="Zhou H."/>
            <person name="Xie M."/>
            <person name="Yu Q."/>
            <person name="Liu Y."/>
            <person name="Xiang H."/>
            <person name="Wang N."/>
            <person name="Wu K."/>
            <person name="Yang C."/>
            <person name="Zhou Q."/>
            <person name="Liao X."/>
            <person name="Yang L."/>
            <person name="Hu Q."/>
            <person name="Zhang J."/>
            <person name="Meng L."/>
            <person name="Jin L."/>
            <person name="Tian Y."/>
            <person name="Lian J."/>
            <person name="Yang J."/>
            <person name="Miao G."/>
            <person name="Liu S."/>
            <person name="Liang Z."/>
            <person name="Yan F."/>
            <person name="Li Y."/>
            <person name="Sun B."/>
            <person name="Zhang H."/>
            <person name="Zhang J."/>
            <person name="Zhu Y."/>
            <person name="Du M."/>
            <person name="Zhao Y."/>
            <person name="Schartl M."/>
            <person name="Tang Q."/>
            <person name="Wang J."/>
        </authorList>
    </citation>
    <scope>NUCLEOTIDE SEQUENCE</scope>
</reference>
<dbReference type="OrthoDB" id="751084at2759"/>
<dbReference type="GeneTree" id="ENSGT00940000153997"/>
<dbReference type="CTD" id="253725"/>
<dbReference type="InterPro" id="IPR029341">
    <property type="entry name" value="FAM21/CAPZIP"/>
</dbReference>
<feature type="compositionally biased region" description="Acidic residues" evidence="9">
    <location>
        <begin position="259"/>
        <end position="283"/>
    </location>
</feature>
<feature type="region of interest" description="Disordered" evidence="9">
    <location>
        <begin position="1265"/>
        <end position="1290"/>
    </location>
</feature>
<dbReference type="STRING" id="244447.ENSCSEP00000010203"/>
<evidence type="ECO:0000259" key="10">
    <source>
        <dbReference type="Pfam" id="PF15255"/>
    </source>
</evidence>
<feature type="compositionally biased region" description="Low complexity" evidence="9">
    <location>
        <begin position="1084"/>
        <end position="1105"/>
    </location>
</feature>
<feature type="compositionally biased region" description="Acidic residues" evidence="9">
    <location>
        <begin position="923"/>
        <end position="942"/>
    </location>
</feature>
<feature type="region of interest" description="Disordered" evidence="9">
    <location>
        <begin position="1430"/>
        <end position="1468"/>
    </location>
</feature>
<sequence>MSGFPGGIANGPSQSEHMEKDARVWERPWTLEEMRQSSASWSLAADSGLFLFLQDFSHKMLSKTHEIEKQLDGLIRDTKATDSCLHSVFSDFLMLSNTQFIENRVCDEEVEEPLPKTDAVEKQPERTREQKEAELIPKMQEAVNYGLRVLESAFEHLDIKAGNSDSEDEEVTGRVEAILEPKDLYVDRPLPYLIGSQAFMEQDDVGLGDLSSDEMSVDSDRDSVIESDDGKEATHSDEDFIQEGQVHNIFKKKSSMLSFEDDDEEEEDEDSDIFGESDKDDDDHDPKNSGPISFADELAARIRGEPVHKQEGDRASLSSKKKSKGRKEAKPSKTQAEDDSDDMFKPPKMDEIDDDDDDDDFSPFGGSSRLFSGGKGLFDDDNDERDLFDDAPKPFVPEEKKPVKESVKVTATTAEPRKSAKKIPTGGVSIFPANSLFSPGNDSDSVRSKENGTPNSKVSAPPKVEKKTAVGGGGLFDEEDEDDDFFGGKSLQKSESVVKEKPKSKTTVDLFDEDDEDDGNIFGDKFKSTTPVQVKKEVVAEPVKPPEKKMPAGAISMFGPGTKSLLSEGLKKRRQSTSEESEKSEENGASPDVRKAAPKPSPKPQTRGLFSDDEDAQAFPTIPRSQSKPEPTNQSNTNKAPVFLFDDDEEEDLFASAVKSKPKASSSKTSPMQTSSAVSSSLFSDDEDQWLGATKTSETNSGGMKASASAPSGLTSTKTTPSSSLFEEEDDNELFAQTKESSTQKNPQPVALLFEDNGGDDEDDEDQGTLFNVNTNTALPTTKTLASASKSSSSQMPKSDTVEHVPTENQSLQQEKLTPHTSKSPEMPVGESGESKKKPARAVSLFGGINVLEKQTKTLIQDEEEEEDDDFPLKPSPPPFVMEEKEEKSRSGAFGLFEDEDDDEWNDSIFTPGKPTSKTTPKEEEEEEEEEAAEAEEKEEVEPAQTKSTGVLQDEELFSHSHEKDNDLDAGLFATSGRAESPPKAAAHNLFAEDDEDDLFSSPKPKVLPKIAEKPSKPADKAPLASPEPVSETEKPAPSPVKPKASSSRIGKLQASLKINPAAMLPGAVPTLPGAISVFPGMDPSSSSGVSSSSLSPSPVTTPVGAQTDSEGVTFDTPVQVTTLQSVQKSRTKGAGQRRPQTRAARQKAVQRSVDDRDNFTSTAASGPNPNLSDSESRLPERASQTSSSSTISTSSTPTVLAASPPSQHTVLKGSPRPSVLSLPESNDALKKESSKPSGKVLAYSDVDDIFASDVLFEATSVTNTPPTVLSTAKTPPVGSGVLAAKKDKDKSTFQSIFDDDVDDLFQPAKPRSTAKKAKQSKFLEDDDDDEDIFGVSNSSTPSSTSSKEMKNGSSFSKQEIFQDEVTTVPKVQKKHKEKPLDFSLFDDDTDIFADLTDTFKPKQKLKTKPEAKSIFDDDMDDIFSSSKVKKVSKASNKSKKTIPAQDTTAATDSSNIFDDPLNALGGT</sequence>
<keyword evidence="6" id="KW-0967">Endosome</keyword>
<evidence type="ECO:0000256" key="5">
    <source>
        <dbReference type="ARBA" id="ARBA00022553"/>
    </source>
</evidence>
<evidence type="ECO:0000256" key="9">
    <source>
        <dbReference type="SAM" id="MobiDB-lite"/>
    </source>
</evidence>
<name>A0A3P8V465_CYNSE</name>
<feature type="region of interest" description="Disordered" evidence="9">
    <location>
        <begin position="1065"/>
        <end position="1239"/>
    </location>
</feature>
<feature type="compositionally biased region" description="Basic and acidic residues" evidence="9">
    <location>
        <begin position="388"/>
        <end position="407"/>
    </location>
</feature>
<feature type="compositionally biased region" description="Acidic residues" evidence="9">
    <location>
        <begin position="476"/>
        <end position="485"/>
    </location>
</feature>
<proteinExistence type="inferred from homology"/>
<dbReference type="Proteomes" id="UP000265120">
    <property type="component" value="Chromosome 12"/>
</dbReference>
<feature type="compositionally biased region" description="Basic residues" evidence="9">
    <location>
        <begin position="1430"/>
        <end position="1441"/>
    </location>
</feature>
<evidence type="ECO:0000256" key="1">
    <source>
        <dbReference type="ARBA" id="ARBA00004146"/>
    </source>
</evidence>
<feature type="region of interest" description="Disordered" evidence="9">
    <location>
        <begin position="1"/>
        <end position="22"/>
    </location>
</feature>
<dbReference type="GO" id="GO:0005886">
    <property type="term" value="C:plasma membrane"/>
    <property type="evidence" value="ECO:0007669"/>
    <property type="project" value="UniProtKB-SubCell"/>
</dbReference>
<feature type="region of interest" description="Disordered" evidence="9">
    <location>
        <begin position="1304"/>
        <end position="1362"/>
    </location>
</feature>
<feature type="compositionally biased region" description="Polar residues" evidence="9">
    <location>
        <begin position="1445"/>
        <end position="1457"/>
    </location>
</feature>
<protein>
    <submittedName>
        <fullName evidence="11">WASH complex subunit 2-like</fullName>
    </submittedName>
</protein>
<feature type="compositionally biased region" description="Polar residues" evidence="9">
    <location>
        <begin position="1265"/>
        <end position="1274"/>
    </location>
</feature>
<feature type="compositionally biased region" description="Basic and acidic residues" evidence="9">
    <location>
        <begin position="534"/>
        <end position="550"/>
    </location>
</feature>
<comment type="similarity">
    <text evidence="8">Belongs to the FAM21 family.</text>
</comment>
<dbReference type="GO" id="GO:0036010">
    <property type="term" value="P:protein localization to endosome"/>
    <property type="evidence" value="ECO:0007669"/>
    <property type="project" value="TreeGrafter"/>
</dbReference>
<feature type="compositionally biased region" description="Acidic residues" evidence="9">
    <location>
        <begin position="897"/>
        <end position="906"/>
    </location>
</feature>
<feature type="compositionally biased region" description="Acidic residues" evidence="9">
    <location>
        <begin position="757"/>
        <end position="767"/>
    </location>
</feature>
<dbReference type="Ensembl" id="ENSCSET00000010325.1">
    <property type="protein sequence ID" value="ENSCSEP00000010203.1"/>
    <property type="gene ID" value="ENSCSEG00000006553.1"/>
</dbReference>
<feature type="compositionally biased region" description="Polar residues" evidence="9">
    <location>
        <begin position="769"/>
        <end position="780"/>
    </location>
</feature>
<evidence type="ECO:0000256" key="4">
    <source>
        <dbReference type="ARBA" id="ARBA00022475"/>
    </source>
</evidence>
<evidence type="ECO:0000256" key="3">
    <source>
        <dbReference type="ARBA" id="ARBA00022448"/>
    </source>
</evidence>
<organism evidence="11 12">
    <name type="scientific">Cynoglossus semilaevis</name>
    <name type="common">Tongue sole</name>
    <dbReference type="NCBI Taxonomy" id="244447"/>
    <lineage>
        <taxon>Eukaryota</taxon>
        <taxon>Metazoa</taxon>
        <taxon>Chordata</taxon>
        <taxon>Craniata</taxon>
        <taxon>Vertebrata</taxon>
        <taxon>Euteleostomi</taxon>
        <taxon>Actinopterygii</taxon>
        <taxon>Neopterygii</taxon>
        <taxon>Teleostei</taxon>
        <taxon>Neoteleostei</taxon>
        <taxon>Acanthomorphata</taxon>
        <taxon>Carangaria</taxon>
        <taxon>Pleuronectiformes</taxon>
        <taxon>Pleuronectoidei</taxon>
        <taxon>Cynoglossidae</taxon>
        <taxon>Cynoglossinae</taxon>
        <taxon>Cynoglossus</taxon>
    </lineage>
</organism>
<keyword evidence="12" id="KW-1185">Reference proteome</keyword>
<dbReference type="RefSeq" id="XP_008320113.1">
    <property type="nucleotide sequence ID" value="XM_008321891.3"/>
</dbReference>
<feature type="compositionally biased region" description="Acidic residues" evidence="9">
    <location>
        <begin position="510"/>
        <end position="519"/>
    </location>
</feature>
<feature type="compositionally biased region" description="Basic and acidic residues" evidence="9">
    <location>
        <begin position="298"/>
        <end position="314"/>
    </location>
</feature>
<reference evidence="11" key="2">
    <citation type="submission" date="2025-08" db="UniProtKB">
        <authorList>
            <consortium name="Ensembl"/>
        </authorList>
    </citation>
    <scope>IDENTIFICATION</scope>
</reference>
<feature type="compositionally biased region" description="Low complexity" evidence="9">
    <location>
        <begin position="715"/>
        <end position="724"/>
    </location>
</feature>
<dbReference type="InParanoid" id="A0A3P8V465"/>
<dbReference type="OMA" id="IHTIFYD"/>
<feature type="compositionally biased region" description="Polar residues" evidence="9">
    <location>
        <begin position="623"/>
        <end position="639"/>
    </location>
</feature>
<keyword evidence="5" id="KW-0597">Phosphoprotein</keyword>
<feature type="compositionally biased region" description="Basic and acidic residues" evidence="9">
    <location>
        <begin position="218"/>
        <end position="238"/>
    </location>
</feature>
<dbReference type="GO" id="GO:0042147">
    <property type="term" value="P:retrograde transport, endosome to Golgi"/>
    <property type="evidence" value="ECO:0007669"/>
    <property type="project" value="TreeGrafter"/>
</dbReference>
<feature type="region of interest" description="Disordered" evidence="9">
    <location>
        <begin position="112"/>
        <end position="131"/>
    </location>
</feature>
<feature type="compositionally biased region" description="Acidic residues" evidence="9">
    <location>
        <begin position="861"/>
        <end position="870"/>
    </location>
</feature>
<keyword evidence="7" id="KW-0472">Membrane</keyword>
<evidence type="ECO:0000313" key="12">
    <source>
        <dbReference type="Proteomes" id="UP000265120"/>
    </source>
</evidence>
<dbReference type="GO" id="GO:0031901">
    <property type="term" value="C:early endosome membrane"/>
    <property type="evidence" value="ECO:0007669"/>
    <property type="project" value="UniProtKB-SubCell"/>
</dbReference>
<feature type="region of interest" description="Disordered" evidence="9">
    <location>
        <begin position="206"/>
        <end position="1053"/>
    </location>
</feature>
<accession>A0A3P8V465</accession>
<feature type="compositionally biased region" description="Basic and acidic residues" evidence="9">
    <location>
        <begin position="957"/>
        <end position="967"/>
    </location>
</feature>
<dbReference type="KEGG" id="csem:103387313"/>
<dbReference type="GeneID" id="103387313"/>
<dbReference type="GO" id="GO:0005829">
    <property type="term" value="C:cytosol"/>
    <property type="evidence" value="ECO:0007669"/>
    <property type="project" value="GOC"/>
</dbReference>
<feature type="compositionally biased region" description="Acidic residues" evidence="9">
    <location>
        <begin position="351"/>
        <end position="361"/>
    </location>
</feature>
<feature type="domain" description="FAM21/CAPZIP" evidence="10">
    <location>
        <begin position="1039"/>
        <end position="1175"/>
    </location>
</feature>
<dbReference type="PANTHER" id="PTHR21669">
    <property type="entry name" value="CAPZ-INTERACTING PROTEIN AND RELATED PROTEINS"/>
    <property type="match status" value="1"/>
</dbReference>
<evidence type="ECO:0000256" key="2">
    <source>
        <dbReference type="ARBA" id="ARBA00004236"/>
    </source>
</evidence>
<feature type="compositionally biased region" description="Polar residues" evidence="9">
    <location>
        <begin position="1160"/>
        <end position="1174"/>
    </location>
</feature>
<evidence type="ECO:0000256" key="8">
    <source>
        <dbReference type="ARBA" id="ARBA00038327"/>
    </source>
</evidence>
<feature type="compositionally biased region" description="Basic and acidic residues" evidence="9">
    <location>
        <begin position="576"/>
        <end position="586"/>
    </location>
</feature>
<keyword evidence="3" id="KW-0813">Transport</keyword>
<dbReference type="GO" id="GO:0071203">
    <property type="term" value="C:WASH complex"/>
    <property type="evidence" value="ECO:0007669"/>
    <property type="project" value="TreeGrafter"/>
</dbReference>
<evidence type="ECO:0000256" key="7">
    <source>
        <dbReference type="ARBA" id="ARBA00023136"/>
    </source>
</evidence>
<feature type="compositionally biased region" description="Low complexity" evidence="9">
    <location>
        <begin position="781"/>
        <end position="794"/>
    </location>
</feature>
<feature type="compositionally biased region" description="Low complexity" evidence="9">
    <location>
        <begin position="1337"/>
        <end position="1347"/>
    </location>
</feature>
<dbReference type="Pfam" id="PF15255">
    <property type="entry name" value="CAP-ZIP_m"/>
    <property type="match status" value="1"/>
</dbReference>
<dbReference type="GO" id="GO:1905394">
    <property type="term" value="F:retromer complex binding"/>
    <property type="evidence" value="ECO:0007669"/>
    <property type="project" value="TreeGrafter"/>
</dbReference>
<reference evidence="11" key="3">
    <citation type="submission" date="2025-09" db="UniProtKB">
        <authorList>
            <consortium name="Ensembl"/>
        </authorList>
    </citation>
    <scope>IDENTIFICATION</scope>
</reference>
<dbReference type="GO" id="GO:1901981">
    <property type="term" value="F:phosphatidylinositol phosphate binding"/>
    <property type="evidence" value="ECO:0007669"/>
    <property type="project" value="TreeGrafter"/>
</dbReference>
<feature type="compositionally biased region" description="Acidic residues" evidence="9">
    <location>
        <begin position="206"/>
        <end position="217"/>
    </location>
</feature>
<feature type="compositionally biased region" description="Low complexity" evidence="9">
    <location>
        <begin position="1184"/>
        <end position="1199"/>
    </location>
</feature>
<feature type="compositionally biased region" description="Polar residues" evidence="9">
    <location>
        <begin position="1107"/>
        <end position="1129"/>
    </location>
</feature>
<feature type="compositionally biased region" description="Basic and acidic residues" evidence="9">
    <location>
        <begin position="113"/>
        <end position="131"/>
    </location>
</feature>
<keyword evidence="4" id="KW-1003">Cell membrane</keyword>
<feature type="compositionally biased region" description="Basic and acidic residues" evidence="9">
    <location>
        <begin position="1011"/>
        <end position="1020"/>
    </location>
</feature>
<feature type="compositionally biased region" description="Low complexity" evidence="9">
    <location>
        <begin position="654"/>
        <end position="683"/>
    </location>
</feature>
<evidence type="ECO:0000313" key="11">
    <source>
        <dbReference type="Ensembl" id="ENSCSEP00000010203.1"/>
    </source>
</evidence>
<evidence type="ECO:0000256" key="6">
    <source>
        <dbReference type="ARBA" id="ARBA00022753"/>
    </source>
</evidence>
<dbReference type="PANTHER" id="PTHR21669:SF38">
    <property type="entry name" value="WASH COMPLEX SUBUNIT 2A-RELATED"/>
    <property type="match status" value="1"/>
</dbReference>
<feature type="compositionally biased region" description="Polar residues" evidence="9">
    <location>
        <begin position="738"/>
        <end position="747"/>
    </location>
</feature>
<comment type="subcellular location">
    <subcellularLocation>
        <location evidence="2">Cell membrane</location>
    </subcellularLocation>
    <subcellularLocation>
        <location evidence="1">Early endosome membrane</location>
    </subcellularLocation>
</comment>
<feature type="compositionally biased region" description="Polar residues" evidence="9">
    <location>
        <begin position="807"/>
        <end position="824"/>
    </location>
</feature>